<feature type="transmembrane region" description="Helical" evidence="1">
    <location>
        <begin position="70"/>
        <end position="90"/>
    </location>
</feature>
<evidence type="ECO:0000256" key="1">
    <source>
        <dbReference type="SAM" id="Phobius"/>
    </source>
</evidence>
<dbReference type="OrthoDB" id="10601970at2759"/>
<dbReference type="InParanoid" id="A0A6P8Z8K7"/>
<dbReference type="RefSeq" id="XP_034246815.1">
    <property type="nucleotide sequence ID" value="XM_034390924.1"/>
</dbReference>
<protein>
    <submittedName>
        <fullName evidence="3">Uncharacterized protein LOC117648419</fullName>
    </submittedName>
</protein>
<keyword evidence="1" id="KW-0812">Transmembrane</keyword>
<dbReference type="KEGG" id="tpal:117648419"/>
<gene>
    <name evidence="3" type="primary">LOC117648419</name>
</gene>
<reference evidence="3" key="1">
    <citation type="submission" date="2025-08" db="UniProtKB">
        <authorList>
            <consortium name="RefSeq"/>
        </authorList>
    </citation>
    <scope>IDENTIFICATION</scope>
    <source>
        <tissue evidence="3">Total insect</tissue>
    </source>
</reference>
<dbReference type="Proteomes" id="UP000515158">
    <property type="component" value="Unplaced"/>
</dbReference>
<keyword evidence="2" id="KW-1185">Reference proteome</keyword>
<name>A0A6P8Z8K7_THRPL</name>
<proteinExistence type="predicted"/>
<accession>A0A6P8Z8K7</accession>
<sequence length="193" mass="21049">MWRARAATATLQDCFLPVSSQLEDWGCPEGKVAGVTQTIFTTKDSAVSALLERWTLGPSLLLGLHVSHTVALLCGLLAFYTLVPVLFVMFRASSCLSRALALECERWRGEGARVCAPGQEVEDASTALPGHLYAGPWLEEDVPARRLRLKLMLGGSCTKAHVAVGGLGDLNAQSCMHVVQRWFSYLNVFMNIQ</sequence>
<evidence type="ECO:0000313" key="2">
    <source>
        <dbReference type="Proteomes" id="UP000515158"/>
    </source>
</evidence>
<keyword evidence="1" id="KW-1133">Transmembrane helix</keyword>
<keyword evidence="1" id="KW-0472">Membrane</keyword>
<evidence type="ECO:0000313" key="3">
    <source>
        <dbReference type="RefSeq" id="XP_034246815.1"/>
    </source>
</evidence>
<dbReference type="AlphaFoldDB" id="A0A6P8Z8K7"/>
<dbReference type="GeneID" id="117648419"/>
<organism evidence="3">
    <name type="scientific">Thrips palmi</name>
    <name type="common">Melon thrips</name>
    <dbReference type="NCBI Taxonomy" id="161013"/>
    <lineage>
        <taxon>Eukaryota</taxon>
        <taxon>Metazoa</taxon>
        <taxon>Ecdysozoa</taxon>
        <taxon>Arthropoda</taxon>
        <taxon>Hexapoda</taxon>
        <taxon>Insecta</taxon>
        <taxon>Pterygota</taxon>
        <taxon>Neoptera</taxon>
        <taxon>Paraneoptera</taxon>
        <taxon>Thysanoptera</taxon>
        <taxon>Terebrantia</taxon>
        <taxon>Thripoidea</taxon>
        <taxon>Thripidae</taxon>
        <taxon>Thrips</taxon>
    </lineage>
</organism>